<evidence type="ECO:0000313" key="4">
    <source>
        <dbReference type="Proteomes" id="UP000005237"/>
    </source>
</evidence>
<evidence type="ECO:0000256" key="1">
    <source>
        <dbReference type="SAM" id="MobiDB-lite"/>
    </source>
</evidence>
<keyword evidence="4" id="KW-1185">Reference proteome</keyword>
<dbReference type="Proteomes" id="UP000005237">
    <property type="component" value="Unassembled WGS sequence"/>
</dbReference>
<dbReference type="AlphaFoldDB" id="A0A8R1HPJ3"/>
<dbReference type="EnsemblMetazoa" id="CJA04171a.1">
    <property type="protein sequence ID" value="CJA04171a.1"/>
    <property type="gene ID" value="WBGene00123375"/>
</dbReference>
<feature type="compositionally biased region" description="Basic residues" evidence="1">
    <location>
        <begin position="78"/>
        <end position="93"/>
    </location>
</feature>
<feature type="region of interest" description="Disordered" evidence="1">
    <location>
        <begin position="77"/>
        <end position="127"/>
    </location>
</feature>
<feature type="chain" id="PRO_5035932945" evidence="2">
    <location>
        <begin position="23"/>
        <end position="193"/>
    </location>
</feature>
<feature type="signal peptide" evidence="2">
    <location>
        <begin position="1"/>
        <end position="22"/>
    </location>
</feature>
<name>A0A8R1HPJ3_CAEJA</name>
<accession>A0A8R1HPJ3</accession>
<protein>
    <submittedName>
        <fullName evidence="3">Uncharacterized protein</fullName>
    </submittedName>
</protein>
<reference evidence="3" key="2">
    <citation type="submission" date="2022-06" db="UniProtKB">
        <authorList>
            <consortium name="EnsemblMetazoa"/>
        </authorList>
    </citation>
    <scope>IDENTIFICATION</scope>
    <source>
        <strain evidence="3">DF5081</strain>
    </source>
</reference>
<organism evidence="3 4">
    <name type="scientific">Caenorhabditis japonica</name>
    <dbReference type="NCBI Taxonomy" id="281687"/>
    <lineage>
        <taxon>Eukaryota</taxon>
        <taxon>Metazoa</taxon>
        <taxon>Ecdysozoa</taxon>
        <taxon>Nematoda</taxon>
        <taxon>Chromadorea</taxon>
        <taxon>Rhabditida</taxon>
        <taxon>Rhabditina</taxon>
        <taxon>Rhabditomorpha</taxon>
        <taxon>Rhabditoidea</taxon>
        <taxon>Rhabditidae</taxon>
        <taxon>Peloderinae</taxon>
        <taxon>Caenorhabditis</taxon>
    </lineage>
</organism>
<evidence type="ECO:0000313" key="3">
    <source>
        <dbReference type="EnsemblMetazoa" id="CJA04171a.1"/>
    </source>
</evidence>
<proteinExistence type="predicted"/>
<reference evidence="4" key="1">
    <citation type="submission" date="2010-08" db="EMBL/GenBank/DDBJ databases">
        <authorList>
            <consortium name="Caenorhabditis japonica Sequencing Consortium"/>
            <person name="Wilson R.K."/>
        </authorList>
    </citation>
    <scope>NUCLEOTIDE SEQUENCE [LARGE SCALE GENOMIC DNA]</scope>
    <source>
        <strain evidence="4">DF5081</strain>
    </source>
</reference>
<sequence>MTAVATTCKLLLTVSLFGAVAATWSMSGYACNQPQLYSQCNCPSFCSGYMQPQYQYQQPCGYSGGCGGGGGGGGGYYPRRRHHHKHKKPRRKFRFDEDEDDEENVALPPPPPPRKSKVSRVKSEEEGFIEERRVSVASKSDSSWENEVRFFGGGHSVFVFADSHRDHNAVEFPSFSETLMQEKHAHTEQELVA</sequence>
<keyword evidence="2" id="KW-0732">Signal</keyword>
<evidence type="ECO:0000256" key="2">
    <source>
        <dbReference type="SAM" id="SignalP"/>
    </source>
</evidence>